<evidence type="ECO:0000313" key="2">
    <source>
        <dbReference type="EMBL" id="MQL99094.1"/>
    </source>
</evidence>
<dbReference type="AlphaFoldDB" id="A0A843W211"/>
<accession>A0A843W211</accession>
<dbReference type="EMBL" id="NMUH01002295">
    <property type="protein sequence ID" value="MQL99094.1"/>
    <property type="molecule type" value="Genomic_DNA"/>
</dbReference>
<dbReference type="Proteomes" id="UP000652761">
    <property type="component" value="Unassembled WGS sequence"/>
</dbReference>
<evidence type="ECO:0000256" key="1">
    <source>
        <dbReference type="SAM" id="Phobius"/>
    </source>
</evidence>
<sequence>TWQTDLSGCHGTQGGRVLVTVWVAVAIRFVSRRPAPSRSGGQRLKALVGAPSSFFSLFLLSSPLRGGEASPLSSPVVEARGGAAAARAGREQCCGSEVVVASSHSCRVGVCPRAECALRTFWWERGSFSGHAVCAGIGQRPFWRLFPEGVSCVPCEPASPSHYLTLRWFRSRLGRSGVGLQFNQTAVLVVVFFATLLLTWLFGVSSGDTWLFLPDLVEVWDVGCLCRETLFSRGHSGVPCFHMSLTPLVLRESCLPDPGCGRGISLFPLLCSTLQ</sequence>
<feature type="transmembrane region" description="Helical" evidence="1">
    <location>
        <begin position="180"/>
        <end position="202"/>
    </location>
</feature>
<keyword evidence="1" id="KW-0812">Transmembrane</keyword>
<keyword evidence="1" id="KW-0472">Membrane</keyword>
<evidence type="ECO:0000313" key="3">
    <source>
        <dbReference type="Proteomes" id="UP000652761"/>
    </source>
</evidence>
<feature type="non-terminal residue" evidence="2">
    <location>
        <position position="1"/>
    </location>
</feature>
<name>A0A843W211_COLES</name>
<organism evidence="2 3">
    <name type="scientific">Colocasia esculenta</name>
    <name type="common">Wild taro</name>
    <name type="synonym">Arum esculentum</name>
    <dbReference type="NCBI Taxonomy" id="4460"/>
    <lineage>
        <taxon>Eukaryota</taxon>
        <taxon>Viridiplantae</taxon>
        <taxon>Streptophyta</taxon>
        <taxon>Embryophyta</taxon>
        <taxon>Tracheophyta</taxon>
        <taxon>Spermatophyta</taxon>
        <taxon>Magnoliopsida</taxon>
        <taxon>Liliopsida</taxon>
        <taxon>Araceae</taxon>
        <taxon>Aroideae</taxon>
        <taxon>Colocasieae</taxon>
        <taxon>Colocasia</taxon>
    </lineage>
</organism>
<reference evidence="2" key="1">
    <citation type="submission" date="2017-07" db="EMBL/GenBank/DDBJ databases">
        <title>Taro Niue Genome Assembly and Annotation.</title>
        <authorList>
            <person name="Atibalentja N."/>
            <person name="Keating K."/>
            <person name="Fields C.J."/>
        </authorList>
    </citation>
    <scope>NUCLEOTIDE SEQUENCE</scope>
    <source>
        <strain evidence="2">Niue_2</strain>
        <tissue evidence="2">Leaf</tissue>
    </source>
</reference>
<comment type="caution">
    <text evidence="2">The sequence shown here is derived from an EMBL/GenBank/DDBJ whole genome shotgun (WGS) entry which is preliminary data.</text>
</comment>
<proteinExistence type="predicted"/>
<gene>
    <name evidence="2" type="ORF">Taro_031810</name>
</gene>
<keyword evidence="1" id="KW-1133">Transmembrane helix</keyword>
<keyword evidence="3" id="KW-1185">Reference proteome</keyword>
<protein>
    <submittedName>
        <fullName evidence="2">Uncharacterized protein</fullName>
    </submittedName>
</protein>